<dbReference type="NCBIfam" id="TIGR02175">
    <property type="entry name" value="PorC_KorC"/>
    <property type="match status" value="1"/>
</dbReference>
<dbReference type="SUPFAM" id="SSF53323">
    <property type="entry name" value="Pyruvate-ferredoxin oxidoreductase, PFOR, domain III"/>
    <property type="match status" value="1"/>
</dbReference>
<keyword evidence="1" id="KW-0479">Metal-binding</keyword>
<dbReference type="Proteomes" id="UP000242219">
    <property type="component" value="Unassembled WGS sequence"/>
</dbReference>
<dbReference type="InterPro" id="IPR011894">
    <property type="entry name" value="PorC_KorC"/>
</dbReference>
<dbReference type="InterPro" id="IPR017900">
    <property type="entry name" value="4Fe4S_Fe_S_CS"/>
</dbReference>
<dbReference type="Gene3D" id="3.40.920.10">
    <property type="entry name" value="Pyruvate-ferredoxin oxidoreductase, PFOR, domain III"/>
    <property type="match status" value="1"/>
</dbReference>
<proteinExistence type="predicted"/>
<keyword evidence="4" id="KW-0411">Iron-sulfur</keyword>
<dbReference type="PROSITE" id="PS51379">
    <property type="entry name" value="4FE4S_FER_2"/>
    <property type="match status" value="2"/>
</dbReference>
<keyword evidence="7" id="KW-1185">Reference proteome</keyword>
<keyword evidence="3" id="KW-0408">Iron</keyword>
<dbReference type="GO" id="GO:0051539">
    <property type="term" value="F:4 iron, 4 sulfur cluster binding"/>
    <property type="evidence" value="ECO:0007669"/>
    <property type="project" value="InterPro"/>
</dbReference>
<dbReference type="SUPFAM" id="SSF54862">
    <property type="entry name" value="4Fe-4S ferredoxins"/>
    <property type="match status" value="1"/>
</dbReference>
<evidence type="ECO:0000256" key="1">
    <source>
        <dbReference type="ARBA" id="ARBA00022723"/>
    </source>
</evidence>
<evidence type="ECO:0000313" key="6">
    <source>
        <dbReference type="EMBL" id="OQD46869.1"/>
    </source>
</evidence>
<feature type="domain" description="4Fe-4S ferredoxin-type" evidence="5">
    <location>
        <begin position="234"/>
        <end position="263"/>
    </location>
</feature>
<comment type="caution">
    <text evidence="6">The sequence shown here is derived from an EMBL/GenBank/DDBJ whole genome shotgun (WGS) entry which is preliminary data.</text>
</comment>
<dbReference type="PANTHER" id="PTHR43366">
    <property type="entry name" value="PYRUVATE SYNTHASE SUBUNIT PORC"/>
    <property type="match status" value="1"/>
</dbReference>
<gene>
    <name evidence="6" type="ORF">BIY37_00890</name>
</gene>
<dbReference type="InterPro" id="IPR051626">
    <property type="entry name" value="Oxidoreductase_gamma_subunit"/>
</dbReference>
<protein>
    <recommendedName>
        <fullName evidence="5">4Fe-4S ferredoxin-type domain-containing protein</fullName>
    </recommendedName>
</protein>
<evidence type="ECO:0000256" key="3">
    <source>
        <dbReference type="ARBA" id="ARBA00023004"/>
    </source>
</evidence>
<evidence type="ECO:0000256" key="2">
    <source>
        <dbReference type="ARBA" id="ARBA00023002"/>
    </source>
</evidence>
<dbReference type="EMBL" id="MJUW02000018">
    <property type="protein sequence ID" value="OQD46869.1"/>
    <property type="molecule type" value="Genomic_DNA"/>
</dbReference>
<dbReference type="GO" id="GO:0016625">
    <property type="term" value="F:oxidoreductase activity, acting on the aldehyde or oxo group of donors, iron-sulfur protein as acceptor"/>
    <property type="evidence" value="ECO:0007669"/>
    <property type="project" value="InterPro"/>
</dbReference>
<dbReference type="InterPro" id="IPR019752">
    <property type="entry name" value="Pyrv/ketoisovalerate_OxRed_cat"/>
</dbReference>
<accession>A0A1V6M373</accession>
<evidence type="ECO:0000256" key="4">
    <source>
        <dbReference type="ARBA" id="ARBA00023014"/>
    </source>
</evidence>
<dbReference type="Pfam" id="PF01558">
    <property type="entry name" value="POR"/>
    <property type="match status" value="1"/>
</dbReference>
<feature type="domain" description="4Fe-4S ferredoxin-type" evidence="5">
    <location>
        <begin position="264"/>
        <end position="293"/>
    </location>
</feature>
<dbReference type="RefSeq" id="WP_070065962.1">
    <property type="nucleotide sequence ID" value="NZ_MJUW02000018.1"/>
</dbReference>
<dbReference type="GO" id="GO:0046872">
    <property type="term" value="F:metal ion binding"/>
    <property type="evidence" value="ECO:0007669"/>
    <property type="project" value="UniProtKB-KW"/>
</dbReference>
<evidence type="ECO:0000259" key="5">
    <source>
        <dbReference type="PROSITE" id="PS51379"/>
    </source>
</evidence>
<dbReference type="Pfam" id="PF00037">
    <property type="entry name" value="Fer4"/>
    <property type="match status" value="2"/>
</dbReference>
<dbReference type="Gene3D" id="3.30.70.20">
    <property type="match status" value="1"/>
</dbReference>
<evidence type="ECO:0000313" key="7">
    <source>
        <dbReference type="Proteomes" id="UP000242219"/>
    </source>
</evidence>
<keyword evidence="2" id="KW-0560">Oxidoreductase</keyword>
<dbReference type="AlphaFoldDB" id="A0A1V6M373"/>
<name>A0A1V6M373_9BACT</name>
<dbReference type="InterPro" id="IPR017896">
    <property type="entry name" value="4Fe4S_Fe-S-bd"/>
</dbReference>
<dbReference type="PROSITE" id="PS00198">
    <property type="entry name" value="4FE4S_FER_1"/>
    <property type="match status" value="1"/>
</dbReference>
<sequence>MLRVRFHGRGGQGVKVASRVLGTAAFFEGYHAQDFPLYGAERRGAPITAFTRISHVPILERGVISEPDIIIILDETILNDPLANPLSRLKEGGVVFINTTHSPADAKEKYKIAEQVIALDITKISLEILGLPVLSTLAGGVASRIAGLREDSLKKAVEKEASEILTDKELVAKNREAALSCFYAIQPIEVKTSEAVFLGSPVANVPFEPAMISSPAINTTGNTPLRRTGNWRVFKPVWNYESCTRCMTCVARCPDGCIAVNEDGFPFTDYDNCKGCLICVEECPVGAIEKVREVHA</sequence>
<organism evidence="6 7">
    <name type="scientific">Candidatus Brocadia sapporoensis</name>
    <dbReference type="NCBI Taxonomy" id="392547"/>
    <lineage>
        <taxon>Bacteria</taxon>
        <taxon>Pseudomonadati</taxon>
        <taxon>Planctomycetota</taxon>
        <taxon>Candidatus Brocadiia</taxon>
        <taxon>Candidatus Brocadiales</taxon>
        <taxon>Candidatus Brocadiaceae</taxon>
        <taxon>Candidatus Brocadia</taxon>
    </lineage>
</organism>
<dbReference type="NCBIfam" id="TIGR02179">
    <property type="entry name" value="PorD_KorD"/>
    <property type="match status" value="1"/>
</dbReference>
<dbReference type="InterPro" id="IPR011898">
    <property type="entry name" value="PorD_KorD"/>
</dbReference>
<reference evidence="6 7" key="1">
    <citation type="journal article" date="2016" name="Genome Announc.">
        <title>Draft Genome Sequence of the Anaerobic Ammonium-Oxidizing Bacterium 'Candidatus Brocadia sp. 40'.</title>
        <authorList>
            <person name="Ali M."/>
            <person name="Haroon M.F."/>
            <person name="Narita Y."/>
            <person name="Zhang L."/>
            <person name="Rangel Shaw D."/>
            <person name="Okabe S."/>
            <person name="Saikaly P.E."/>
        </authorList>
    </citation>
    <scope>NUCLEOTIDE SEQUENCE [LARGE SCALE GENOMIC DNA]</scope>
    <source>
        <strain evidence="6 7">40</strain>
    </source>
</reference>
<dbReference type="PANTHER" id="PTHR43366:SF1">
    <property type="entry name" value="PYRUVATE SYNTHASE SUBUNIT PORC"/>
    <property type="match status" value="1"/>
</dbReference>
<dbReference type="InterPro" id="IPR002869">
    <property type="entry name" value="Pyrv_flavodox_OxRed_cen"/>
</dbReference>